<evidence type="ECO:0008006" key="4">
    <source>
        <dbReference type="Google" id="ProtNLM"/>
    </source>
</evidence>
<proteinExistence type="predicted"/>
<name>A0ABZ0S8J9_9GAMM</name>
<dbReference type="Proteomes" id="UP001432180">
    <property type="component" value="Chromosome"/>
</dbReference>
<gene>
    <name evidence="2" type="ORF">Thiowin_01420</name>
</gene>
<reference evidence="2 3" key="1">
    <citation type="journal article" date="2023" name="Microorganisms">
        <title>Thiorhodovibrio frisius and Trv. litoralis spp. nov., Two Novel Members from a Clade of Fastidious Purple Sulfur Bacteria That Exhibit Unique Red-Shifted Light-Harvesting Capabilities.</title>
        <authorList>
            <person name="Methner A."/>
            <person name="Kuzyk S.B."/>
            <person name="Petersen J."/>
            <person name="Bauer S."/>
            <person name="Brinkmann H."/>
            <person name="Sichau K."/>
            <person name="Wanner G."/>
            <person name="Wolf J."/>
            <person name="Neumann-Schaal M."/>
            <person name="Henke P."/>
            <person name="Tank M."/>
            <person name="Sproer C."/>
            <person name="Bunk B."/>
            <person name="Overmann J."/>
        </authorList>
    </citation>
    <scope>NUCLEOTIDE SEQUENCE [LARGE SCALE GENOMIC DNA]</scope>
    <source>
        <strain evidence="2 3">DSM 6702</strain>
    </source>
</reference>
<sequence length="100" mass="10876">MIAQTTVIGTVEDVGDNMFRVDTGQQDVNVMTAAMGYDPLDDEGYQKVEAGDRVHVTGQLDEDFFTAPDLMADSIVVLKDSSKQQSQQNAWTTDNGGDQS</sequence>
<evidence type="ECO:0000313" key="3">
    <source>
        <dbReference type="Proteomes" id="UP001432180"/>
    </source>
</evidence>
<feature type="compositionally biased region" description="Polar residues" evidence="1">
    <location>
        <begin position="83"/>
        <end position="100"/>
    </location>
</feature>
<keyword evidence="3" id="KW-1185">Reference proteome</keyword>
<organism evidence="2 3">
    <name type="scientific">Thiorhodovibrio winogradskyi</name>
    <dbReference type="NCBI Taxonomy" id="77007"/>
    <lineage>
        <taxon>Bacteria</taxon>
        <taxon>Pseudomonadati</taxon>
        <taxon>Pseudomonadota</taxon>
        <taxon>Gammaproteobacteria</taxon>
        <taxon>Chromatiales</taxon>
        <taxon>Chromatiaceae</taxon>
        <taxon>Thiorhodovibrio</taxon>
    </lineage>
</organism>
<feature type="region of interest" description="Disordered" evidence="1">
    <location>
        <begin position="81"/>
        <end position="100"/>
    </location>
</feature>
<dbReference type="RefSeq" id="WP_328987016.1">
    <property type="nucleotide sequence ID" value="NZ_CP121472.1"/>
</dbReference>
<evidence type="ECO:0000313" key="2">
    <source>
        <dbReference type="EMBL" id="WPL16466.1"/>
    </source>
</evidence>
<accession>A0ABZ0S8J9</accession>
<dbReference type="EMBL" id="CP121472">
    <property type="protein sequence ID" value="WPL16466.1"/>
    <property type="molecule type" value="Genomic_DNA"/>
</dbReference>
<evidence type="ECO:0000256" key="1">
    <source>
        <dbReference type="SAM" id="MobiDB-lite"/>
    </source>
</evidence>
<protein>
    <recommendedName>
        <fullName evidence="4">DUF5666 domain-containing protein</fullName>
    </recommendedName>
</protein>